<proteinExistence type="predicted"/>
<reference evidence="2 3" key="1">
    <citation type="submission" date="2022-05" db="EMBL/GenBank/DDBJ databases">
        <authorList>
            <person name="Jo J.-H."/>
            <person name="Im W.-T."/>
        </authorList>
    </citation>
    <scope>NUCLEOTIDE SEQUENCE [LARGE SCALE GENOMIC DNA]</scope>
    <source>
        <strain evidence="2 3">NSE70-1</strain>
    </source>
</reference>
<dbReference type="PANTHER" id="PTHR43179">
    <property type="entry name" value="RHAMNOSYLTRANSFERASE WBBL"/>
    <property type="match status" value="1"/>
</dbReference>
<name>A0ABT0RQK1_9SPHN</name>
<keyword evidence="3" id="KW-1185">Reference proteome</keyword>
<feature type="domain" description="Glycosyltransferase 2-like" evidence="1">
    <location>
        <begin position="285"/>
        <end position="405"/>
    </location>
</feature>
<evidence type="ECO:0000259" key="1">
    <source>
        <dbReference type="Pfam" id="PF00535"/>
    </source>
</evidence>
<dbReference type="Proteomes" id="UP001203410">
    <property type="component" value="Unassembled WGS sequence"/>
</dbReference>
<dbReference type="InterPro" id="IPR001173">
    <property type="entry name" value="Glyco_trans_2-like"/>
</dbReference>
<dbReference type="InterPro" id="IPR029044">
    <property type="entry name" value="Nucleotide-diphossugar_trans"/>
</dbReference>
<dbReference type="SUPFAM" id="SSF53448">
    <property type="entry name" value="Nucleotide-diphospho-sugar transferases"/>
    <property type="match status" value="1"/>
</dbReference>
<evidence type="ECO:0000313" key="3">
    <source>
        <dbReference type="Proteomes" id="UP001203410"/>
    </source>
</evidence>
<dbReference type="RefSeq" id="WP_249903821.1">
    <property type="nucleotide sequence ID" value="NZ_JAMGBA010000001.1"/>
</dbReference>
<accession>A0ABT0RQK1</accession>
<dbReference type="Gene3D" id="3.90.550.10">
    <property type="entry name" value="Spore Coat Polysaccharide Biosynthesis Protein SpsA, Chain A"/>
    <property type="match status" value="1"/>
</dbReference>
<comment type="caution">
    <text evidence="2">The sequence shown here is derived from an EMBL/GenBank/DDBJ whole genome shotgun (WGS) entry which is preliminary data.</text>
</comment>
<dbReference type="Pfam" id="PF00535">
    <property type="entry name" value="Glycos_transf_2"/>
    <property type="match status" value="1"/>
</dbReference>
<dbReference type="PANTHER" id="PTHR43179:SF7">
    <property type="entry name" value="RHAMNOSYLTRANSFERASE WBBL"/>
    <property type="match status" value="1"/>
</dbReference>
<protein>
    <submittedName>
        <fullName evidence="2">Glycosyltransferase family 2 protein</fullName>
    </submittedName>
</protein>
<evidence type="ECO:0000313" key="2">
    <source>
        <dbReference type="EMBL" id="MCL6697295.1"/>
    </source>
</evidence>
<organism evidence="2 3">
    <name type="scientific">Sphingomonas caseinilyticus</name>
    <dbReference type="NCBI Taxonomy" id="2908205"/>
    <lineage>
        <taxon>Bacteria</taxon>
        <taxon>Pseudomonadati</taxon>
        <taxon>Pseudomonadota</taxon>
        <taxon>Alphaproteobacteria</taxon>
        <taxon>Sphingomonadales</taxon>
        <taxon>Sphingomonadaceae</taxon>
        <taxon>Sphingomonas</taxon>
    </lineage>
</organism>
<gene>
    <name evidence="2" type="ORF">LZ496_00625</name>
</gene>
<sequence length="553" mass="61064">MGASESPSFLRGQAQLALRIWLTLRVHADGFRANPYAYIQAAGWRLRGLKVRSRNRIAPLAGSSPHAYELWKARKQSAPSPQPAAPAERALPKILPIVDCRSGSAIEDTLISIAGAGNAAQPILIGGPPLPGSFQVACPDQLRQHLLPQGSWICPMASGDLLAPGAFDAYSAAILSSPEAGVIYADDDLILQSGESGRPHFKPQWNRDLFDHHDYITGASVLRVRPETFASWPSDGWVDALLGEILKSGPAPVHLPLMLHHRCSRPAPIIPLLHAEPLGEAPVVSAIIPTRNHFRLLRHCIEGVERADYPTVEIIVIDNDSDDPETLAYLKQLEFAGYKVLRRPGRFNFSVLNNDAVRQASGSMLCFLNNDVEMIDRNWLTPLVRQAIRPQIGAVGAMLLYPDHTIQHAGVYLGIGGGAGHAHRFLPDEDPGYFNRARLPQLVSAVTAACMTVDREKFLQVEGFDESLFPVAFNDVDLCLKLNRRGWQSFYEPRSRLIHHESKSRGSDSARPNRARFAGELQALKAKWHTDQHRDPFHHPELSPFSEQFVVAI</sequence>
<dbReference type="CDD" id="cd04186">
    <property type="entry name" value="GT_2_like_c"/>
    <property type="match status" value="1"/>
</dbReference>
<dbReference type="EMBL" id="JAMGBA010000001">
    <property type="protein sequence ID" value="MCL6697295.1"/>
    <property type="molecule type" value="Genomic_DNA"/>
</dbReference>